<keyword evidence="2" id="KW-0515">Mutator protein</keyword>
<keyword evidence="2" id="KW-0963">Cytoplasm</keyword>
<comment type="similarity">
    <text evidence="1 2">Belongs to the DNA polymerase type-Y family.</text>
</comment>
<dbReference type="SUPFAM" id="SSF56672">
    <property type="entry name" value="DNA/RNA polymerases"/>
    <property type="match status" value="1"/>
</dbReference>
<protein>
    <recommendedName>
        <fullName evidence="2">DNA polymerase IV</fullName>
        <shortName evidence="2">Pol IV</shortName>
        <ecNumber evidence="2">2.7.7.7</ecNumber>
    </recommendedName>
</protein>
<keyword evidence="2" id="KW-0234">DNA repair</keyword>
<comment type="cofactor">
    <cofactor evidence="2">
        <name>Mg(2+)</name>
        <dbReference type="ChEBI" id="CHEBI:18420"/>
    </cofactor>
    <text evidence="2">Binds 2 magnesium ions per subunit.</text>
</comment>
<dbReference type="InterPro" id="IPR001126">
    <property type="entry name" value="UmuC"/>
</dbReference>
<dbReference type="InterPro" id="IPR036775">
    <property type="entry name" value="DNA_pol_Y-fam_lit_finger_sf"/>
</dbReference>
<evidence type="ECO:0000256" key="2">
    <source>
        <dbReference type="HAMAP-Rule" id="MF_01113"/>
    </source>
</evidence>
<comment type="caution">
    <text evidence="4">The sequence shown here is derived from an EMBL/GenBank/DDBJ whole genome shotgun (WGS) entry which is preliminary data.</text>
</comment>
<keyword evidence="2" id="KW-0227">DNA damage</keyword>
<dbReference type="RefSeq" id="WP_262580976.1">
    <property type="nucleotide sequence ID" value="NZ_JAOQJV010000003.1"/>
</dbReference>
<keyword evidence="2" id="KW-0239">DNA-directed DNA polymerase</keyword>
<dbReference type="Pfam" id="PF00817">
    <property type="entry name" value="IMS"/>
    <property type="match status" value="1"/>
</dbReference>
<dbReference type="EC" id="2.7.7.7" evidence="2"/>
<dbReference type="CDD" id="cd03586">
    <property type="entry name" value="PolY_Pol_IV_kappa"/>
    <property type="match status" value="1"/>
</dbReference>
<evidence type="ECO:0000313" key="4">
    <source>
        <dbReference type="EMBL" id="MCU6699326.1"/>
    </source>
</evidence>
<comment type="subunit">
    <text evidence="2">Monomer.</text>
</comment>
<dbReference type="InterPro" id="IPR050116">
    <property type="entry name" value="DNA_polymerase-Y"/>
</dbReference>
<comment type="subcellular location">
    <subcellularLocation>
        <location evidence="2">Cytoplasm</location>
    </subcellularLocation>
</comment>
<evidence type="ECO:0000256" key="1">
    <source>
        <dbReference type="ARBA" id="ARBA00010945"/>
    </source>
</evidence>
<organism evidence="4 5">
    <name type="scientific">Dorea ammoniilytica</name>
    <dbReference type="NCBI Taxonomy" id="2981788"/>
    <lineage>
        <taxon>Bacteria</taxon>
        <taxon>Bacillati</taxon>
        <taxon>Bacillota</taxon>
        <taxon>Clostridia</taxon>
        <taxon>Lachnospirales</taxon>
        <taxon>Lachnospiraceae</taxon>
        <taxon>Dorea</taxon>
    </lineage>
</organism>
<dbReference type="Gene3D" id="3.40.1170.60">
    <property type="match status" value="1"/>
</dbReference>
<gene>
    <name evidence="2" type="primary">dinB</name>
    <name evidence="4" type="ORF">OCV65_03615</name>
</gene>
<keyword evidence="2" id="KW-0479">Metal-binding</keyword>
<dbReference type="Gene3D" id="3.30.70.270">
    <property type="match status" value="1"/>
</dbReference>
<dbReference type="EMBL" id="JAOQJV010000003">
    <property type="protein sequence ID" value="MCU6699326.1"/>
    <property type="molecule type" value="Genomic_DNA"/>
</dbReference>
<dbReference type="SUPFAM" id="SSF100879">
    <property type="entry name" value="Lesion bypass DNA polymerase (Y-family), little finger domain"/>
    <property type="match status" value="1"/>
</dbReference>
<dbReference type="InterPro" id="IPR043502">
    <property type="entry name" value="DNA/RNA_pol_sf"/>
</dbReference>
<dbReference type="PROSITE" id="PS50173">
    <property type="entry name" value="UMUC"/>
    <property type="match status" value="1"/>
</dbReference>
<dbReference type="Proteomes" id="UP001207605">
    <property type="component" value="Unassembled WGS sequence"/>
</dbReference>
<feature type="domain" description="UmuC" evidence="3">
    <location>
        <begin position="4"/>
        <end position="192"/>
    </location>
</feature>
<dbReference type="Gene3D" id="3.30.1490.100">
    <property type="entry name" value="DNA polymerase, Y-family, little finger domain"/>
    <property type="match status" value="1"/>
</dbReference>
<comment type="catalytic activity">
    <reaction evidence="2">
        <text>DNA(n) + a 2'-deoxyribonucleoside 5'-triphosphate = DNA(n+1) + diphosphate</text>
        <dbReference type="Rhea" id="RHEA:22508"/>
        <dbReference type="Rhea" id="RHEA-COMP:17339"/>
        <dbReference type="Rhea" id="RHEA-COMP:17340"/>
        <dbReference type="ChEBI" id="CHEBI:33019"/>
        <dbReference type="ChEBI" id="CHEBI:61560"/>
        <dbReference type="ChEBI" id="CHEBI:173112"/>
        <dbReference type="EC" id="2.7.7.7"/>
    </reaction>
</comment>
<keyword evidence="2" id="KW-0808">Transferase</keyword>
<dbReference type="InterPro" id="IPR022880">
    <property type="entry name" value="DNApol_IV"/>
</dbReference>
<sequence length="418" mass="47320">MTIIFHIDVNSAFLSWSAVEELKNGADRDLRKINAIVGGDQKSRHGIVLAKSQSAKRYGIRTGEPVANAFRKCSDLVVVPPDHRRYQEYSKRLMELLRDYTPDIEQVSVDECFMDFTGIAHRFHSPIDGAMEIKNAVRDKFGFTVNVGISTNKLLAKMASDFEKPDKVHTLFPEEIQAKMWPLPVEDLFMAGRSSVETLHKLEMRTIGDVAQADPAILELHLKSHGRMLWESANGIGDDVVRPVRAESKGIGNSMTLAKDVTTEEEAGKVLFNLAESVGRRLRNAGMKAGMLSVEIRYHTFRDNSHQKQLFRSTNNDMEIYDIAMELFREFWNGEPIRLLGLRSSKLVHEDEPEQMSLFDMPILHSSAGKDTHSTQKIHSILSTEHTSRSDKLRNLDEALDQIRKKYGDDAVKRGTQL</sequence>
<feature type="binding site" evidence="2">
    <location>
        <position position="8"/>
    </location>
    <ligand>
        <name>Mg(2+)</name>
        <dbReference type="ChEBI" id="CHEBI:18420"/>
    </ligand>
</feature>
<keyword evidence="2" id="KW-0238">DNA-binding</keyword>
<proteinExistence type="inferred from homology"/>
<feature type="site" description="Substrate discrimination" evidence="2">
    <location>
        <position position="13"/>
    </location>
</feature>
<feature type="active site" evidence="2">
    <location>
        <position position="111"/>
    </location>
</feature>
<keyword evidence="2" id="KW-0460">Magnesium</keyword>
<comment type="function">
    <text evidence="2">Poorly processive, error-prone DNA polymerase involved in untargeted mutagenesis. Copies undamaged DNA at stalled replication forks, which arise in vivo from mismatched or misaligned primer ends. These misaligned primers can be extended by PolIV. Exhibits no 3'-5' exonuclease (proofreading) activity. May be involved in translesional synthesis, in conjunction with the beta clamp from PolIII.</text>
</comment>
<evidence type="ECO:0000313" key="5">
    <source>
        <dbReference type="Proteomes" id="UP001207605"/>
    </source>
</evidence>
<evidence type="ECO:0000259" key="3">
    <source>
        <dbReference type="PROSITE" id="PS50173"/>
    </source>
</evidence>
<keyword evidence="5" id="KW-1185">Reference proteome</keyword>
<dbReference type="InterPro" id="IPR043128">
    <property type="entry name" value="Rev_trsase/Diguanyl_cyclase"/>
</dbReference>
<dbReference type="PANTHER" id="PTHR11076">
    <property type="entry name" value="DNA REPAIR POLYMERASE UMUC / TRANSFERASE FAMILY MEMBER"/>
    <property type="match status" value="1"/>
</dbReference>
<reference evidence="4 5" key="1">
    <citation type="journal article" date="2021" name="ISME Commun">
        <title>Automated analysis of genomic sequences facilitates high-throughput and comprehensive description of bacteria.</title>
        <authorList>
            <person name="Hitch T.C.A."/>
        </authorList>
    </citation>
    <scope>NUCLEOTIDE SEQUENCE [LARGE SCALE GENOMIC DNA]</scope>
    <source>
        <strain evidence="4 5">Sanger_02</strain>
    </source>
</reference>
<dbReference type="Pfam" id="PF11799">
    <property type="entry name" value="IMS_C"/>
    <property type="match status" value="1"/>
</dbReference>
<keyword evidence="2" id="KW-0235">DNA replication</keyword>
<name>A0ABT2S411_9FIRM</name>
<feature type="binding site" evidence="2">
    <location>
        <position position="110"/>
    </location>
    <ligand>
        <name>Mg(2+)</name>
        <dbReference type="ChEBI" id="CHEBI:18420"/>
    </ligand>
</feature>
<dbReference type="Gene3D" id="1.10.150.20">
    <property type="entry name" value="5' to 3' exonuclease, C-terminal subdomain"/>
    <property type="match status" value="1"/>
</dbReference>
<dbReference type="HAMAP" id="MF_01113">
    <property type="entry name" value="DNApol_IV"/>
    <property type="match status" value="1"/>
</dbReference>
<accession>A0ABT2S411</accession>
<dbReference type="PANTHER" id="PTHR11076:SF33">
    <property type="entry name" value="DNA POLYMERASE KAPPA"/>
    <property type="match status" value="1"/>
</dbReference>
<dbReference type="InterPro" id="IPR017961">
    <property type="entry name" value="DNA_pol_Y-fam_little_finger"/>
</dbReference>
<keyword evidence="2" id="KW-0548">Nucleotidyltransferase</keyword>